<proteinExistence type="predicted"/>
<feature type="signal peptide" evidence="1">
    <location>
        <begin position="1"/>
        <end position="29"/>
    </location>
</feature>
<keyword evidence="1" id="KW-0732">Signal</keyword>
<dbReference type="RefSeq" id="WP_347611461.1">
    <property type="nucleotide sequence ID" value="NZ_JBDPZC010000007.1"/>
</dbReference>
<comment type="caution">
    <text evidence="2">The sequence shown here is derived from an EMBL/GenBank/DDBJ whole genome shotgun (WGS) entry which is preliminary data.</text>
</comment>
<evidence type="ECO:0000313" key="3">
    <source>
        <dbReference type="Proteomes" id="UP001462640"/>
    </source>
</evidence>
<dbReference type="Proteomes" id="UP001462640">
    <property type="component" value="Unassembled WGS sequence"/>
</dbReference>
<evidence type="ECO:0000313" key="2">
    <source>
        <dbReference type="EMBL" id="MEO3714355.1"/>
    </source>
</evidence>
<keyword evidence="3" id="KW-1185">Reference proteome</keyword>
<feature type="chain" id="PRO_5046395788" evidence="1">
    <location>
        <begin position="30"/>
        <end position="282"/>
    </location>
</feature>
<gene>
    <name evidence="2" type="ORF">ABDJ40_16440</name>
</gene>
<accession>A0ABV0GH09</accession>
<name>A0ABV0GH09_9BURK</name>
<dbReference type="NCBIfam" id="TIGR02595">
    <property type="entry name" value="PEP_CTERM"/>
    <property type="match status" value="1"/>
</dbReference>
<sequence length="282" mass="29783">MSTAAMTKTFATLGASLGLAVLCMGSAQAYNTSLSGTGTNRYGQADIQIGAYTKTGQSMGASLVNDSSASQQFWVYCIDPLTTSKLTSTYSTSSLDSFMGVGLNSSGAAVSGNGAASAYKTLFTSAPYSTVDSYEYKSGTVSLYNNLVELYSYAYKDSMTSNTKSAAFQYVLWELLGDANSGVADPTKSGGAYFSNTSYESVRTQAEKYLDALNNANESFWTSSLGLTKSAYNYTVYKSTASPSSQTFLAVSDKKSSVPEPGSIALAFAAFGAVAYTRRRKQ</sequence>
<evidence type="ECO:0000256" key="1">
    <source>
        <dbReference type="SAM" id="SignalP"/>
    </source>
</evidence>
<dbReference type="EMBL" id="JBDPZC010000007">
    <property type="protein sequence ID" value="MEO3714355.1"/>
    <property type="molecule type" value="Genomic_DNA"/>
</dbReference>
<organism evidence="2 3">
    <name type="scientific">Roseateles flavus</name>
    <dbReference type="NCBI Taxonomy" id="3149041"/>
    <lineage>
        <taxon>Bacteria</taxon>
        <taxon>Pseudomonadati</taxon>
        <taxon>Pseudomonadota</taxon>
        <taxon>Betaproteobacteria</taxon>
        <taxon>Burkholderiales</taxon>
        <taxon>Sphaerotilaceae</taxon>
        <taxon>Roseateles</taxon>
    </lineage>
</organism>
<dbReference type="InterPro" id="IPR013424">
    <property type="entry name" value="Ice-binding_C"/>
</dbReference>
<reference evidence="2 3" key="1">
    <citation type="submission" date="2024-05" db="EMBL/GenBank/DDBJ databases">
        <title>Roseateles sp. 2.12 16S ribosomal RNA gene Genome sequencing and assembly.</title>
        <authorList>
            <person name="Woo H."/>
        </authorList>
    </citation>
    <scope>NUCLEOTIDE SEQUENCE [LARGE SCALE GENOMIC DNA]</scope>
    <source>
        <strain evidence="2 3">2.12</strain>
    </source>
</reference>
<protein>
    <submittedName>
        <fullName evidence="2">PEP-CTERM sorting domain-containing protein</fullName>
    </submittedName>
</protein>